<gene>
    <name evidence="11" type="ORF">CALMAC_LOCUS15838</name>
</gene>
<evidence type="ECO:0000313" key="11">
    <source>
        <dbReference type="EMBL" id="VEN57153.1"/>
    </source>
</evidence>
<evidence type="ECO:0000256" key="6">
    <source>
        <dbReference type="ARBA" id="ARBA00022989"/>
    </source>
</evidence>
<dbReference type="GO" id="GO:0005789">
    <property type="term" value="C:endoplasmic reticulum membrane"/>
    <property type="evidence" value="ECO:0007669"/>
    <property type="project" value="UniProtKB-SubCell"/>
</dbReference>
<dbReference type="AlphaFoldDB" id="A0A653DAV9"/>
<dbReference type="Pfam" id="PF14875">
    <property type="entry name" value="PIP49_N"/>
    <property type="match status" value="1"/>
</dbReference>
<dbReference type="SMART" id="SM01299">
    <property type="entry name" value="PIP49_N"/>
    <property type="match status" value="1"/>
</dbReference>
<dbReference type="Proteomes" id="UP000410492">
    <property type="component" value="Unassembled WGS sequence"/>
</dbReference>
<proteinExistence type="inferred from homology"/>
<accession>A0A653DAV9</accession>
<evidence type="ECO:0000256" key="4">
    <source>
        <dbReference type="ARBA" id="ARBA00022824"/>
    </source>
</evidence>
<evidence type="ECO:0000313" key="12">
    <source>
        <dbReference type="Proteomes" id="UP000410492"/>
    </source>
</evidence>
<sequence>MKVKGRCHRFNVTTRMLLSRRLPGLFYKHRYLVYSCLIVLTTIVYLLFKWNIYCVNLQAWQHVKKMCHLYEKGLAVGSLCAPLCTTKDIHSLTCHSFQATKEAVFSAEWHNIRLVFKSVPKDTQAIHWYENGMIKYPTEKEFLSTIRTIVKNKLNLTVAYDTAVRLSRLKPSYEEKNKAKRQKEIDNIWFLLQDNEYLLSTLFTDKDVFPQLLGTCGQYYAVEYLEPVPDVSSVFSISDIKEDWGRKLRIAVQILDLLEELETGFREPFHLCDIKIQHFGFVKGSSRLKFIDLDGVLPRSVINSVMKRVQYCYSDNDCDFLDCRSRCNQETHKCSDTVANNNLQIVCEKIFLGWRMSNTVIVPGLLMSQHTPSDLATILRQCANPLSEPGKPRDVPEEEVKKRLYNVISEIEQSIDSDFFL</sequence>
<keyword evidence="5" id="KW-0735">Signal-anchor</keyword>
<keyword evidence="7 9" id="KW-0472">Membrane</keyword>
<comment type="subcellular location">
    <subcellularLocation>
        <location evidence="1">Endoplasmic reticulum membrane</location>
        <topology evidence="1">Single-pass type II membrane protein</topology>
    </subcellularLocation>
</comment>
<keyword evidence="4" id="KW-0256">Endoplasmic reticulum</keyword>
<evidence type="ECO:0000256" key="2">
    <source>
        <dbReference type="ARBA" id="ARBA00006338"/>
    </source>
</evidence>
<evidence type="ECO:0000256" key="7">
    <source>
        <dbReference type="ARBA" id="ARBA00023136"/>
    </source>
</evidence>
<keyword evidence="8" id="KW-1015">Disulfide bond</keyword>
<keyword evidence="12" id="KW-1185">Reference proteome</keyword>
<evidence type="ECO:0000259" key="10">
    <source>
        <dbReference type="SMART" id="SM01299"/>
    </source>
</evidence>
<evidence type="ECO:0000256" key="9">
    <source>
        <dbReference type="SAM" id="Phobius"/>
    </source>
</evidence>
<keyword evidence="6 9" id="KW-1133">Transmembrane helix</keyword>
<dbReference type="PANTHER" id="PTHR21093:SF2">
    <property type="entry name" value="DIVERGENT PROTEIN KINASE DOMAIN 1C"/>
    <property type="match status" value="1"/>
</dbReference>
<evidence type="ECO:0000256" key="1">
    <source>
        <dbReference type="ARBA" id="ARBA00004648"/>
    </source>
</evidence>
<organism evidence="11 12">
    <name type="scientific">Callosobruchus maculatus</name>
    <name type="common">Southern cowpea weevil</name>
    <name type="synonym">Pulse bruchid</name>
    <dbReference type="NCBI Taxonomy" id="64391"/>
    <lineage>
        <taxon>Eukaryota</taxon>
        <taxon>Metazoa</taxon>
        <taxon>Ecdysozoa</taxon>
        <taxon>Arthropoda</taxon>
        <taxon>Hexapoda</taxon>
        <taxon>Insecta</taxon>
        <taxon>Pterygota</taxon>
        <taxon>Neoptera</taxon>
        <taxon>Endopterygota</taxon>
        <taxon>Coleoptera</taxon>
        <taxon>Polyphaga</taxon>
        <taxon>Cucujiformia</taxon>
        <taxon>Chrysomeloidea</taxon>
        <taxon>Chrysomelidae</taxon>
        <taxon>Bruchinae</taxon>
        <taxon>Bruchini</taxon>
        <taxon>Callosobruchus</taxon>
    </lineage>
</organism>
<evidence type="ECO:0000256" key="8">
    <source>
        <dbReference type="ARBA" id="ARBA00023157"/>
    </source>
</evidence>
<dbReference type="Pfam" id="PF12260">
    <property type="entry name" value="PIP49_C"/>
    <property type="match status" value="1"/>
</dbReference>
<keyword evidence="3 9" id="KW-0812">Transmembrane</keyword>
<protein>
    <recommendedName>
        <fullName evidence="10">FAM69 N-terminal domain-containing protein</fullName>
    </recommendedName>
</protein>
<dbReference type="OrthoDB" id="8543887at2759"/>
<comment type="similarity">
    <text evidence="2">Belongs to the DIPK family.</text>
</comment>
<dbReference type="InterPro" id="IPR022049">
    <property type="entry name" value="FAM69_kinase_dom"/>
</dbReference>
<evidence type="ECO:0000256" key="3">
    <source>
        <dbReference type="ARBA" id="ARBA00022692"/>
    </source>
</evidence>
<dbReference type="InterPro" id="IPR029244">
    <property type="entry name" value="FAM69_N"/>
</dbReference>
<evidence type="ECO:0000256" key="5">
    <source>
        <dbReference type="ARBA" id="ARBA00022968"/>
    </source>
</evidence>
<dbReference type="EMBL" id="CAACVG010010991">
    <property type="protein sequence ID" value="VEN57153.1"/>
    <property type="molecule type" value="Genomic_DNA"/>
</dbReference>
<name>A0A653DAV9_CALMS</name>
<dbReference type="PANTHER" id="PTHR21093">
    <property type="entry name" value="DIVERGENT PROTEIN KINASE DOMAIN 1C-RELATED"/>
    <property type="match status" value="1"/>
</dbReference>
<reference evidence="11 12" key="1">
    <citation type="submission" date="2019-01" db="EMBL/GenBank/DDBJ databases">
        <authorList>
            <person name="Sayadi A."/>
        </authorList>
    </citation>
    <scope>NUCLEOTIDE SEQUENCE [LARGE SCALE GENOMIC DNA]</scope>
</reference>
<feature type="transmembrane region" description="Helical" evidence="9">
    <location>
        <begin position="31"/>
        <end position="48"/>
    </location>
</feature>
<feature type="domain" description="FAM69 N-terminal" evidence="10">
    <location>
        <begin position="20"/>
        <end position="169"/>
    </location>
</feature>